<dbReference type="PANTHER" id="PTHR47572:SF4">
    <property type="entry name" value="LACTONASE DRP35"/>
    <property type="match status" value="1"/>
</dbReference>
<dbReference type="InterPro" id="IPR013658">
    <property type="entry name" value="SGL"/>
</dbReference>
<dbReference type="Proteomes" id="UP001479436">
    <property type="component" value="Unassembled WGS sequence"/>
</dbReference>
<feature type="chain" id="PRO_5046384456" description="SMP-30/Gluconolactonase/LRE-like region domain-containing protein" evidence="2">
    <location>
        <begin position="21"/>
        <end position="331"/>
    </location>
</feature>
<evidence type="ECO:0000313" key="4">
    <source>
        <dbReference type="EMBL" id="KAK9708464.1"/>
    </source>
</evidence>
<evidence type="ECO:0000313" key="5">
    <source>
        <dbReference type="Proteomes" id="UP001479436"/>
    </source>
</evidence>
<organism evidence="4 5">
    <name type="scientific">Basidiobolus ranarum</name>
    <dbReference type="NCBI Taxonomy" id="34480"/>
    <lineage>
        <taxon>Eukaryota</taxon>
        <taxon>Fungi</taxon>
        <taxon>Fungi incertae sedis</taxon>
        <taxon>Zoopagomycota</taxon>
        <taxon>Entomophthoromycotina</taxon>
        <taxon>Basidiobolomycetes</taxon>
        <taxon>Basidiobolales</taxon>
        <taxon>Basidiobolaceae</taxon>
        <taxon>Basidiobolus</taxon>
    </lineage>
</organism>
<evidence type="ECO:0000256" key="1">
    <source>
        <dbReference type="ARBA" id="ARBA00022801"/>
    </source>
</evidence>
<dbReference type="EMBL" id="JASJQH010007481">
    <property type="protein sequence ID" value="KAK9708464.1"/>
    <property type="molecule type" value="Genomic_DNA"/>
</dbReference>
<dbReference type="Gene3D" id="2.120.10.30">
    <property type="entry name" value="TolB, C-terminal domain"/>
    <property type="match status" value="1"/>
</dbReference>
<dbReference type="InterPro" id="IPR051262">
    <property type="entry name" value="SMP-30/CGR1_Lactonase"/>
</dbReference>
<proteinExistence type="predicted"/>
<keyword evidence="1" id="KW-0378">Hydrolase</keyword>
<dbReference type="PANTHER" id="PTHR47572">
    <property type="entry name" value="LIPOPROTEIN-RELATED"/>
    <property type="match status" value="1"/>
</dbReference>
<evidence type="ECO:0000256" key="2">
    <source>
        <dbReference type="SAM" id="SignalP"/>
    </source>
</evidence>
<name>A0ABR2VWR7_9FUNG</name>
<dbReference type="Pfam" id="PF08450">
    <property type="entry name" value="SGL"/>
    <property type="match status" value="1"/>
</dbReference>
<accession>A0ABR2VWR7</accession>
<dbReference type="InterPro" id="IPR011042">
    <property type="entry name" value="6-blade_b-propeller_TolB-like"/>
</dbReference>
<dbReference type="SUPFAM" id="SSF63829">
    <property type="entry name" value="Calcium-dependent phosphotriesterase"/>
    <property type="match status" value="1"/>
</dbReference>
<keyword evidence="5" id="KW-1185">Reference proteome</keyword>
<sequence length="331" mass="35736">MLVLQLPSISLLLIIPQARAIITQYTASSLIDSNNSKFGPFIEGTGVDRDGIIYAVNYGNAQSLATLGQVTSQKLFYVDKTANGTAFNALRFLKGDKGMAYAADYINHRIVKLIADGQTVTATNHCSSSGILQPNDLALSMSGYIFLSGMKWQANGEVGDGDLWVCSPKGIPRRLDLLGRTNGIELSPDDKYLYLSEANNRDGTPVSNKIWKYQVDPNTGDVSNKTIFFDFSNLQTQSIDIDGMRTDISGNLFVTRNGGQQVVKLSSNGQLLTIIKTSFTAPANLEFGGAEGKTLYIVGRCGINTPGGQGAGCVDTWENDVPGRAWSILQK</sequence>
<gene>
    <name evidence="4" type="ORF">K7432_009619</name>
</gene>
<reference evidence="4 5" key="1">
    <citation type="submission" date="2023-04" db="EMBL/GenBank/DDBJ databases">
        <title>Genome of Basidiobolus ranarum AG-B5.</title>
        <authorList>
            <person name="Stajich J.E."/>
            <person name="Carter-House D."/>
            <person name="Gryganskyi A."/>
        </authorList>
    </citation>
    <scope>NUCLEOTIDE SEQUENCE [LARGE SCALE GENOMIC DNA]</scope>
    <source>
        <strain evidence="4 5">AG-B5</strain>
    </source>
</reference>
<evidence type="ECO:0000259" key="3">
    <source>
        <dbReference type="Pfam" id="PF08450"/>
    </source>
</evidence>
<protein>
    <recommendedName>
        <fullName evidence="3">SMP-30/Gluconolactonase/LRE-like region domain-containing protein</fullName>
    </recommendedName>
</protein>
<keyword evidence="2" id="KW-0732">Signal</keyword>
<comment type="caution">
    <text evidence="4">The sequence shown here is derived from an EMBL/GenBank/DDBJ whole genome shotgun (WGS) entry which is preliminary data.</text>
</comment>
<feature type="signal peptide" evidence="2">
    <location>
        <begin position="1"/>
        <end position="20"/>
    </location>
</feature>
<feature type="domain" description="SMP-30/Gluconolactonase/LRE-like region" evidence="3">
    <location>
        <begin position="109"/>
        <end position="297"/>
    </location>
</feature>